<evidence type="ECO:0000313" key="2">
    <source>
        <dbReference type="EMBL" id="OGD68243.1"/>
    </source>
</evidence>
<organism evidence="2 3">
    <name type="scientific">Candidatus Campbellbacteria bacterium RIFCSPHIGHO2_01_FULL_34_10</name>
    <dbReference type="NCBI Taxonomy" id="1797577"/>
    <lineage>
        <taxon>Bacteria</taxon>
        <taxon>Candidatus Campbelliibacteriota</taxon>
    </lineage>
</organism>
<protein>
    <recommendedName>
        <fullName evidence="4">PilN domain-containing protein</fullName>
    </recommendedName>
</protein>
<dbReference type="Proteomes" id="UP000186670">
    <property type="component" value="Unassembled WGS sequence"/>
</dbReference>
<dbReference type="AlphaFoldDB" id="A0A1F5ELJ4"/>
<evidence type="ECO:0000313" key="3">
    <source>
        <dbReference type="Proteomes" id="UP000186670"/>
    </source>
</evidence>
<accession>A0A1F5ELJ4</accession>
<proteinExistence type="predicted"/>
<reference evidence="2 3" key="1">
    <citation type="journal article" date="2016" name="Nat. Commun.">
        <title>Thousands of microbial genomes shed light on interconnected biogeochemical processes in an aquifer system.</title>
        <authorList>
            <person name="Anantharaman K."/>
            <person name="Brown C.T."/>
            <person name="Hug L.A."/>
            <person name="Sharon I."/>
            <person name="Castelle C.J."/>
            <person name="Probst A.J."/>
            <person name="Thomas B.C."/>
            <person name="Singh A."/>
            <person name="Wilkins M.J."/>
            <person name="Karaoz U."/>
            <person name="Brodie E.L."/>
            <person name="Williams K.H."/>
            <person name="Hubbard S.S."/>
            <person name="Banfield J.F."/>
        </authorList>
    </citation>
    <scope>NUCLEOTIDE SEQUENCE [LARGE SCALE GENOMIC DNA]</scope>
</reference>
<comment type="caution">
    <text evidence="2">The sequence shown here is derived from an EMBL/GenBank/DDBJ whole genome shotgun (WGS) entry which is preliminary data.</text>
</comment>
<name>A0A1F5ELJ4_9BACT</name>
<keyword evidence="1" id="KW-0472">Membrane</keyword>
<evidence type="ECO:0000256" key="1">
    <source>
        <dbReference type="SAM" id="Phobius"/>
    </source>
</evidence>
<gene>
    <name evidence="2" type="ORF">A2811_01810</name>
</gene>
<keyword evidence="1" id="KW-1133">Transmembrane helix</keyword>
<feature type="transmembrane region" description="Helical" evidence="1">
    <location>
        <begin position="30"/>
        <end position="52"/>
    </location>
</feature>
<evidence type="ECO:0008006" key="4">
    <source>
        <dbReference type="Google" id="ProtNLM"/>
    </source>
</evidence>
<sequence length="194" mass="21965">MVIGSDNSSFIPKKTPLVEERVQKRKSIDLFFLISMVIFLITLTFAVGAFLYKNFLEGSIEESKIMLEKEKENFDIETIKQLIRLDNRLMVAEMLLGGHSDLTGLFDALEESTLQAVQFVDFEFKITNEGVEIKMDGITKDYATVALQAEKFGGNPFIKNTIFSDLDVNNDGKVVFSFTANVDPELISFKKRVQ</sequence>
<dbReference type="EMBL" id="MEZZ01000037">
    <property type="protein sequence ID" value="OGD68243.1"/>
    <property type="molecule type" value="Genomic_DNA"/>
</dbReference>
<keyword evidence="1" id="KW-0812">Transmembrane</keyword>